<proteinExistence type="predicted"/>
<protein>
    <recommendedName>
        <fullName evidence="2">Sodium symporter small subunit domain-containing protein</fullName>
    </recommendedName>
</protein>
<reference evidence="3 4" key="1">
    <citation type="journal article" date="2011" name="J. Bacteriol.">
        <title>Draft genome sequence of the anoxygenic filamentous phototrophic bacterium Oscillochloris trichoides subsp. DG-6.</title>
        <authorList>
            <person name="Kuznetsov B.B."/>
            <person name="Ivanovsky R.N."/>
            <person name="Keppen O.I."/>
            <person name="Sukhacheva M.V."/>
            <person name="Bumazhkin B.K."/>
            <person name="Patutina E.O."/>
            <person name="Beletsky A.V."/>
            <person name="Mardanov A.V."/>
            <person name="Baslerov R.V."/>
            <person name="Panteleeva A.N."/>
            <person name="Kolganova T.V."/>
            <person name="Ravin N.V."/>
            <person name="Skryabin K.G."/>
        </authorList>
    </citation>
    <scope>NUCLEOTIDE SEQUENCE [LARGE SCALE GENOMIC DNA]</scope>
    <source>
        <strain evidence="3 4">DG-6</strain>
    </source>
</reference>
<evidence type="ECO:0000256" key="1">
    <source>
        <dbReference type="SAM" id="Phobius"/>
    </source>
</evidence>
<gene>
    <name evidence="3" type="ORF">OSCT_2495</name>
</gene>
<keyword evidence="1" id="KW-0472">Membrane</keyword>
<feature type="transmembrane region" description="Helical" evidence="1">
    <location>
        <begin position="20"/>
        <end position="40"/>
    </location>
</feature>
<comment type="caution">
    <text evidence="3">The sequence shown here is derived from an EMBL/GenBank/DDBJ whole genome shotgun (WGS) entry which is preliminary data.</text>
</comment>
<dbReference type="STRING" id="765420.OSCT_2495"/>
<dbReference type="HOGENOM" id="CLU_140854_4_1_0"/>
<sequence>MSKQKMDERAIGYWKANISLIGILMAIWAFVSFGLGYLLANPLNGIHIGNVPLPFWMAQQGAIIVFVILIFTYAKLMDGIDAKFDVNE</sequence>
<dbReference type="EMBL" id="ADVR01000110">
    <property type="protein sequence ID" value="EFO79631.1"/>
    <property type="molecule type" value="Genomic_DNA"/>
</dbReference>
<dbReference type="eggNOG" id="COG4327">
    <property type="taxonomic scope" value="Bacteria"/>
</dbReference>
<dbReference type="Proteomes" id="UP000054010">
    <property type="component" value="Unassembled WGS sequence"/>
</dbReference>
<evidence type="ECO:0000259" key="2">
    <source>
        <dbReference type="Pfam" id="PF13937"/>
    </source>
</evidence>
<feature type="transmembrane region" description="Helical" evidence="1">
    <location>
        <begin position="55"/>
        <end position="74"/>
    </location>
</feature>
<dbReference type="Pfam" id="PF13937">
    <property type="entry name" value="DUF4212"/>
    <property type="match status" value="1"/>
</dbReference>
<evidence type="ECO:0000313" key="4">
    <source>
        <dbReference type="Proteomes" id="UP000054010"/>
    </source>
</evidence>
<keyword evidence="1" id="KW-0812">Transmembrane</keyword>
<name>E1IGP4_9CHLR</name>
<accession>E1IGP4</accession>
<dbReference type="AlphaFoldDB" id="E1IGP4"/>
<keyword evidence="1" id="KW-1133">Transmembrane helix</keyword>
<organism evidence="3 4">
    <name type="scientific">Oscillochloris trichoides DG-6</name>
    <dbReference type="NCBI Taxonomy" id="765420"/>
    <lineage>
        <taxon>Bacteria</taxon>
        <taxon>Bacillati</taxon>
        <taxon>Chloroflexota</taxon>
        <taxon>Chloroflexia</taxon>
        <taxon>Chloroflexales</taxon>
        <taxon>Chloroflexineae</taxon>
        <taxon>Oscillochloridaceae</taxon>
        <taxon>Oscillochloris</taxon>
    </lineage>
</organism>
<evidence type="ECO:0000313" key="3">
    <source>
        <dbReference type="EMBL" id="EFO79631.1"/>
    </source>
</evidence>
<dbReference type="InterPro" id="IPR019886">
    <property type="entry name" value="Na_symporter_ssu"/>
</dbReference>
<dbReference type="NCBIfam" id="TIGR03647">
    <property type="entry name" value="Na_symport_sm"/>
    <property type="match status" value="1"/>
</dbReference>
<keyword evidence="4" id="KW-1185">Reference proteome</keyword>
<feature type="domain" description="Sodium symporter small subunit" evidence="2">
    <location>
        <begin position="12"/>
        <end position="87"/>
    </location>
</feature>